<dbReference type="Proteomes" id="UP001454036">
    <property type="component" value="Unassembled WGS sequence"/>
</dbReference>
<evidence type="ECO:0000313" key="3">
    <source>
        <dbReference type="EMBL" id="GAA0144502.1"/>
    </source>
</evidence>
<dbReference type="Pfam" id="PF00078">
    <property type="entry name" value="RVT_1"/>
    <property type="match status" value="1"/>
</dbReference>
<dbReference type="InterPro" id="IPR000477">
    <property type="entry name" value="RT_dom"/>
</dbReference>
<evidence type="ECO:0000256" key="1">
    <source>
        <dbReference type="SAM" id="MobiDB-lite"/>
    </source>
</evidence>
<dbReference type="SUPFAM" id="SSF56672">
    <property type="entry name" value="DNA/RNA polymerases"/>
    <property type="match status" value="1"/>
</dbReference>
<reference evidence="3 4" key="1">
    <citation type="submission" date="2024-01" db="EMBL/GenBank/DDBJ databases">
        <title>The complete chloroplast genome sequence of Lithospermum erythrorhizon: insights into the phylogenetic relationship among Boraginaceae species and the maternal lineages of purple gromwells.</title>
        <authorList>
            <person name="Okada T."/>
            <person name="Watanabe K."/>
        </authorList>
    </citation>
    <scope>NUCLEOTIDE SEQUENCE [LARGE SCALE GENOMIC DNA]</scope>
</reference>
<feature type="compositionally biased region" description="Basic and acidic residues" evidence="1">
    <location>
        <begin position="313"/>
        <end position="333"/>
    </location>
</feature>
<dbReference type="Gene3D" id="3.10.10.10">
    <property type="entry name" value="HIV Type 1 Reverse Transcriptase, subunit A, domain 1"/>
    <property type="match status" value="1"/>
</dbReference>
<evidence type="ECO:0000313" key="4">
    <source>
        <dbReference type="Proteomes" id="UP001454036"/>
    </source>
</evidence>
<dbReference type="InterPro" id="IPR043502">
    <property type="entry name" value="DNA/RNA_pol_sf"/>
</dbReference>
<dbReference type="AlphaFoldDB" id="A0AAV3NYJ9"/>
<dbReference type="InterPro" id="IPR053134">
    <property type="entry name" value="RNA-dir_DNA_polymerase"/>
</dbReference>
<dbReference type="CDD" id="cd01647">
    <property type="entry name" value="RT_LTR"/>
    <property type="match status" value="1"/>
</dbReference>
<proteinExistence type="predicted"/>
<gene>
    <name evidence="3" type="ORF">LIER_04932</name>
</gene>
<dbReference type="Gene3D" id="3.30.70.270">
    <property type="match status" value="1"/>
</dbReference>
<dbReference type="InterPro" id="IPR043128">
    <property type="entry name" value="Rev_trsase/Diguanyl_cyclase"/>
</dbReference>
<organism evidence="3 4">
    <name type="scientific">Lithospermum erythrorhizon</name>
    <name type="common">Purple gromwell</name>
    <name type="synonym">Lithospermum officinale var. erythrorhizon</name>
    <dbReference type="NCBI Taxonomy" id="34254"/>
    <lineage>
        <taxon>Eukaryota</taxon>
        <taxon>Viridiplantae</taxon>
        <taxon>Streptophyta</taxon>
        <taxon>Embryophyta</taxon>
        <taxon>Tracheophyta</taxon>
        <taxon>Spermatophyta</taxon>
        <taxon>Magnoliopsida</taxon>
        <taxon>eudicotyledons</taxon>
        <taxon>Gunneridae</taxon>
        <taxon>Pentapetalae</taxon>
        <taxon>asterids</taxon>
        <taxon>lamiids</taxon>
        <taxon>Boraginales</taxon>
        <taxon>Boraginaceae</taxon>
        <taxon>Boraginoideae</taxon>
        <taxon>Lithospermeae</taxon>
        <taxon>Lithospermum</taxon>
    </lineage>
</organism>
<keyword evidence="4" id="KW-1185">Reference proteome</keyword>
<dbReference type="EMBL" id="BAABME010000655">
    <property type="protein sequence ID" value="GAA0144502.1"/>
    <property type="molecule type" value="Genomic_DNA"/>
</dbReference>
<protein>
    <recommendedName>
        <fullName evidence="2">Reverse transcriptase domain-containing protein</fullName>
    </recommendedName>
</protein>
<feature type="domain" description="Reverse transcriptase" evidence="2">
    <location>
        <begin position="65"/>
        <end position="225"/>
    </location>
</feature>
<dbReference type="PANTHER" id="PTHR24559">
    <property type="entry name" value="TRANSPOSON TY3-I GAG-POL POLYPROTEIN"/>
    <property type="match status" value="1"/>
</dbReference>
<comment type="caution">
    <text evidence="3">The sequence shown here is derived from an EMBL/GenBank/DDBJ whole genome shotgun (WGS) entry which is preliminary data.</text>
</comment>
<dbReference type="PANTHER" id="PTHR24559:SF430">
    <property type="entry name" value="RNA-DIRECTED DNA POLYMERASE"/>
    <property type="match status" value="1"/>
</dbReference>
<feature type="region of interest" description="Disordered" evidence="1">
    <location>
        <begin position="311"/>
        <end position="333"/>
    </location>
</feature>
<sequence>MPGVDPSISVHRMYVDPYCKPIKQKKRTFSEEKGEPICEEVGKLLGANAIRELLFPTWLANVVLVPKPNGTWWMCTDFTSISKACPKDCYPLPNIDTLVDSSAGYQLVYFLDAFWGYHHIFMVEEDVETTAFIMDYDIYYWKVMAFGLNNPGATYQRMVNKVFSTQIGRNMEIYVDDMLIKNWEAYNHEANLRESFENLRRYTLWLNPNKCVFGVTSGKFMGYMISQSGIEPNPDKIAAVQAMQSPRTQKEVQRLTRRIAALTRFKSRAVGTTIGQACSRGRTTALPNSVRVGIEQRPHKGERAGVKAGVLRQPHDERRQNQHLPRERNEEADRLSQLAMENYGSIHKTTPVEWVREEAFQEKDIMHNTTEGRESMSRPWDQEILEFLSSKIFPKDPPVANKIRRQSLRYTLLDGVLYRRYFQGPLMKYILRVDGLTAVEEMHGGMCISYINGKALTQQNLAIQNILALHSQRCIRAHPEM</sequence>
<name>A0AAV3NYJ9_LITER</name>
<evidence type="ECO:0000259" key="2">
    <source>
        <dbReference type="Pfam" id="PF00078"/>
    </source>
</evidence>
<accession>A0AAV3NYJ9</accession>